<dbReference type="CDD" id="cd07377">
    <property type="entry name" value="WHTH_GntR"/>
    <property type="match status" value="1"/>
</dbReference>
<dbReference type="PANTHER" id="PTHR43537:SF5">
    <property type="entry name" value="UXU OPERON TRANSCRIPTIONAL REGULATOR"/>
    <property type="match status" value="1"/>
</dbReference>
<evidence type="ECO:0000256" key="3">
    <source>
        <dbReference type="ARBA" id="ARBA00023163"/>
    </source>
</evidence>
<protein>
    <submittedName>
        <fullName evidence="5">FadR family transcriptional regulator</fullName>
    </submittedName>
</protein>
<sequence length="229" mass="25693">MTRRAETTGNGPSLSDRLATGLLELIAELRLSPGDPLPTVRELAQRFSVTPPTIREALRRLQATDAVRLRHGSGVYVGAGLHRTLMANPNSAPLQDELVLQMVDARITIEPGIAALAAAHRTEDDLTQLELALDTALRDLADNRPHLNFHRELASASRNQVLFEVVDSLLTVRAREQRMVRVLIHDRRRDYDQHLAIFQAVRDGDPAQAERLTREHLHQLREDITERLG</sequence>
<evidence type="ECO:0000256" key="1">
    <source>
        <dbReference type="ARBA" id="ARBA00023015"/>
    </source>
</evidence>
<dbReference type="SUPFAM" id="SSF48008">
    <property type="entry name" value="GntR ligand-binding domain-like"/>
    <property type="match status" value="1"/>
</dbReference>
<dbReference type="EMBL" id="VDFW01000001">
    <property type="protein sequence ID" value="TNC29730.1"/>
    <property type="molecule type" value="Genomic_DNA"/>
</dbReference>
<proteinExistence type="predicted"/>
<dbReference type="PANTHER" id="PTHR43537">
    <property type="entry name" value="TRANSCRIPTIONAL REGULATOR, GNTR FAMILY"/>
    <property type="match status" value="1"/>
</dbReference>
<dbReference type="RefSeq" id="WP_139094800.1">
    <property type="nucleotide sequence ID" value="NZ_VDFW01000001.1"/>
</dbReference>
<dbReference type="GO" id="GO:0003677">
    <property type="term" value="F:DNA binding"/>
    <property type="evidence" value="ECO:0007669"/>
    <property type="project" value="UniProtKB-KW"/>
</dbReference>
<keyword evidence="6" id="KW-1185">Reference proteome</keyword>
<dbReference type="Gene3D" id="1.20.120.530">
    <property type="entry name" value="GntR ligand-binding domain-like"/>
    <property type="match status" value="1"/>
</dbReference>
<dbReference type="InterPro" id="IPR008920">
    <property type="entry name" value="TF_FadR/GntR_C"/>
</dbReference>
<dbReference type="GO" id="GO:0003700">
    <property type="term" value="F:DNA-binding transcription factor activity"/>
    <property type="evidence" value="ECO:0007669"/>
    <property type="project" value="InterPro"/>
</dbReference>
<dbReference type="SMART" id="SM00895">
    <property type="entry name" value="FCD"/>
    <property type="match status" value="1"/>
</dbReference>
<dbReference type="Pfam" id="PF00392">
    <property type="entry name" value="GntR"/>
    <property type="match status" value="1"/>
</dbReference>
<keyword evidence="1" id="KW-0805">Transcription regulation</keyword>
<dbReference type="InterPro" id="IPR011711">
    <property type="entry name" value="GntR_C"/>
</dbReference>
<dbReference type="InterPro" id="IPR000524">
    <property type="entry name" value="Tscrpt_reg_HTH_GntR"/>
</dbReference>
<feature type="domain" description="HTH gntR-type" evidence="4">
    <location>
        <begin position="12"/>
        <end position="80"/>
    </location>
</feature>
<evidence type="ECO:0000313" key="6">
    <source>
        <dbReference type="Proteomes" id="UP000305546"/>
    </source>
</evidence>
<dbReference type="AlphaFoldDB" id="A0A5C4MBQ9"/>
<dbReference type="PROSITE" id="PS50949">
    <property type="entry name" value="HTH_GNTR"/>
    <property type="match status" value="1"/>
</dbReference>
<comment type="caution">
    <text evidence="5">The sequence shown here is derived from an EMBL/GenBank/DDBJ whole genome shotgun (WGS) entry which is preliminary data.</text>
</comment>
<name>A0A5C4MBQ9_9PSEU</name>
<evidence type="ECO:0000256" key="2">
    <source>
        <dbReference type="ARBA" id="ARBA00023125"/>
    </source>
</evidence>
<dbReference type="InterPro" id="IPR036388">
    <property type="entry name" value="WH-like_DNA-bd_sf"/>
</dbReference>
<dbReference type="SMART" id="SM00345">
    <property type="entry name" value="HTH_GNTR"/>
    <property type="match status" value="1"/>
</dbReference>
<dbReference type="Proteomes" id="UP000305546">
    <property type="component" value="Unassembled WGS sequence"/>
</dbReference>
<keyword evidence="2" id="KW-0238">DNA-binding</keyword>
<evidence type="ECO:0000259" key="4">
    <source>
        <dbReference type="PROSITE" id="PS50949"/>
    </source>
</evidence>
<dbReference type="Gene3D" id="1.10.10.10">
    <property type="entry name" value="Winged helix-like DNA-binding domain superfamily/Winged helix DNA-binding domain"/>
    <property type="match status" value="1"/>
</dbReference>
<keyword evidence="3" id="KW-0804">Transcription</keyword>
<dbReference type="InterPro" id="IPR036390">
    <property type="entry name" value="WH_DNA-bd_sf"/>
</dbReference>
<accession>A0A5C4MBQ9</accession>
<gene>
    <name evidence="5" type="ORF">FG385_01920</name>
</gene>
<dbReference type="OrthoDB" id="4164516at2"/>
<organism evidence="5 6">
    <name type="scientific">Amycolatopsis alkalitolerans</name>
    <dbReference type="NCBI Taxonomy" id="2547244"/>
    <lineage>
        <taxon>Bacteria</taxon>
        <taxon>Bacillati</taxon>
        <taxon>Actinomycetota</taxon>
        <taxon>Actinomycetes</taxon>
        <taxon>Pseudonocardiales</taxon>
        <taxon>Pseudonocardiaceae</taxon>
        <taxon>Amycolatopsis</taxon>
    </lineage>
</organism>
<reference evidence="5 6" key="1">
    <citation type="submission" date="2019-06" db="EMBL/GenBank/DDBJ databases">
        <title>Amycolatopsis alkalitolerans sp. nov., isolated from Gastrodia elata Blume.</title>
        <authorList>
            <person name="Narsing Rao M.P."/>
            <person name="Li W.J."/>
        </authorList>
    </citation>
    <scope>NUCLEOTIDE SEQUENCE [LARGE SCALE GENOMIC DNA]</scope>
    <source>
        <strain evidence="5 6">SYSUP0005</strain>
    </source>
</reference>
<evidence type="ECO:0000313" key="5">
    <source>
        <dbReference type="EMBL" id="TNC29730.1"/>
    </source>
</evidence>
<dbReference type="Pfam" id="PF07729">
    <property type="entry name" value="FCD"/>
    <property type="match status" value="1"/>
</dbReference>
<dbReference type="SUPFAM" id="SSF46785">
    <property type="entry name" value="Winged helix' DNA-binding domain"/>
    <property type="match status" value="1"/>
</dbReference>